<keyword evidence="5 6" id="KW-0472">Membrane</keyword>
<sequence>MHSVLVKPGWIGTHLLAVLAVAACLTAGYWQFVRAQEPSREVVDNPIERLSQARPLSEALEPGAYMSESEGNQAVRATGVYDPAQQRLAPALSPEGEKGYYVVAPLVTGDDTAVAVSRGWLPEDATDSAQSVAPPPEGEVTVTGWLQPPDKAEDGYVPMDVPDGDVARIAPSLLVNQWPYRLYEGYVVRGEQSPQDPASGGSAAELREIPPPAPPAGVVWNWRNVSYAAQWVIFGIAVVVFWISLVRRALHEEGSTGDDGTGGGDGAAPASGGGAGQAPVART</sequence>
<gene>
    <name evidence="8" type="ORF">HNR25_002736</name>
</gene>
<dbReference type="EMBL" id="JACHLY010000001">
    <property type="protein sequence ID" value="MBB5998985.1"/>
    <property type="molecule type" value="Genomic_DNA"/>
</dbReference>
<dbReference type="InterPro" id="IPR002994">
    <property type="entry name" value="Surf1/Shy1"/>
</dbReference>
<evidence type="ECO:0000256" key="4">
    <source>
        <dbReference type="ARBA" id="ARBA00022989"/>
    </source>
</evidence>
<organism evidence="8 9">
    <name type="scientific">Streptomonospora salina</name>
    <dbReference type="NCBI Taxonomy" id="104205"/>
    <lineage>
        <taxon>Bacteria</taxon>
        <taxon>Bacillati</taxon>
        <taxon>Actinomycetota</taxon>
        <taxon>Actinomycetes</taxon>
        <taxon>Streptosporangiales</taxon>
        <taxon>Nocardiopsidaceae</taxon>
        <taxon>Streptomonospora</taxon>
    </lineage>
</organism>
<dbReference type="AlphaFoldDB" id="A0A841E757"/>
<dbReference type="PANTHER" id="PTHR23427">
    <property type="entry name" value="SURFEIT LOCUS PROTEIN"/>
    <property type="match status" value="1"/>
</dbReference>
<feature type="transmembrane region" description="Helical" evidence="6">
    <location>
        <begin position="228"/>
        <end position="246"/>
    </location>
</feature>
<accession>A0A841E757</accession>
<evidence type="ECO:0000256" key="3">
    <source>
        <dbReference type="ARBA" id="ARBA00022692"/>
    </source>
</evidence>
<dbReference type="RefSeq" id="WP_184635595.1">
    <property type="nucleotide sequence ID" value="NZ_BAABKT010000022.1"/>
</dbReference>
<keyword evidence="6" id="KW-1003">Cell membrane</keyword>
<dbReference type="Pfam" id="PF02104">
    <property type="entry name" value="SURF1"/>
    <property type="match status" value="1"/>
</dbReference>
<feature type="compositionally biased region" description="Gly residues" evidence="7">
    <location>
        <begin position="257"/>
        <end position="276"/>
    </location>
</feature>
<proteinExistence type="inferred from homology"/>
<evidence type="ECO:0000256" key="1">
    <source>
        <dbReference type="ARBA" id="ARBA00004370"/>
    </source>
</evidence>
<evidence type="ECO:0000256" key="6">
    <source>
        <dbReference type="RuleBase" id="RU363076"/>
    </source>
</evidence>
<feature type="region of interest" description="Disordered" evidence="7">
    <location>
        <begin position="253"/>
        <end position="283"/>
    </location>
</feature>
<dbReference type="CDD" id="cd06662">
    <property type="entry name" value="SURF1"/>
    <property type="match status" value="1"/>
</dbReference>
<evidence type="ECO:0000313" key="8">
    <source>
        <dbReference type="EMBL" id="MBB5998985.1"/>
    </source>
</evidence>
<comment type="subcellular location">
    <subcellularLocation>
        <location evidence="6">Cell membrane</location>
        <topology evidence="6">Multi-pass membrane protein</topology>
    </subcellularLocation>
    <subcellularLocation>
        <location evidence="1">Membrane</location>
    </subcellularLocation>
</comment>
<dbReference type="Proteomes" id="UP000578077">
    <property type="component" value="Unassembled WGS sequence"/>
</dbReference>
<dbReference type="InterPro" id="IPR045214">
    <property type="entry name" value="Surf1/Surf4"/>
</dbReference>
<comment type="caution">
    <text evidence="6">Lacks conserved residue(s) required for the propagation of feature annotation.</text>
</comment>
<evidence type="ECO:0000256" key="5">
    <source>
        <dbReference type="ARBA" id="ARBA00023136"/>
    </source>
</evidence>
<keyword evidence="9" id="KW-1185">Reference proteome</keyword>
<evidence type="ECO:0000313" key="9">
    <source>
        <dbReference type="Proteomes" id="UP000578077"/>
    </source>
</evidence>
<keyword evidence="4 6" id="KW-1133">Transmembrane helix</keyword>
<comment type="similarity">
    <text evidence="2 6">Belongs to the SURF1 family.</text>
</comment>
<comment type="caution">
    <text evidence="8">The sequence shown here is derived from an EMBL/GenBank/DDBJ whole genome shotgun (WGS) entry which is preliminary data.</text>
</comment>
<dbReference type="PROSITE" id="PS51257">
    <property type="entry name" value="PROKAR_LIPOPROTEIN"/>
    <property type="match status" value="1"/>
</dbReference>
<protein>
    <recommendedName>
        <fullName evidence="6">SURF1-like protein</fullName>
    </recommendedName>
</protein>
<evidence type="ECO:0000256" key="2">
    <source>
        <dbReference type="ARBA" id="ARBA00007165"/>
    </source>
</evidence>
<keyword evidence="3 6" id="KW-0812">Transmembrane</keyword>
<reference evidence="8 9" key="1">
    <citation type="submission" date="2020-08" db="EMBL/GenBank/DDBJ databases">
        <title>Sequencing the genomes of 1000 actinobacteria strains.</title>
        <authorList>
            <person name="Klenk H.-P."/>
        </authorList>
    </citation>
    <scope>NUCLEOTIDE SEQUENCE [LARGE SCALE GENOMIC DNA]</scope>
    <source>
        <strain evidence="8 9">DSM 44593</strain>
    </source>
</reference>
<evidence type="ECO:0000256" key="7">
    <source>
        <dbReference type="SAM" id="MobiDB-lite"/>
    </source>
</evidence>
<name>A0A841E757_9ACTN</name>
<dbReference type="PROSITE" id="PS50895">
    <property type="entry name" value="SURF1"/>
    <property type="match status" value="1"/>
</dbReference>
<dbReference type="PANTHER" id="PTHR23427:SF2">
    <property type="entry name" value="SURFEIT LOCUS PROTEIN 1"/>
    <property type="match status" value="1"/>
</dbReference>
<dbReference type="GO" id="GO:0005886">
    <property type="term" value="C:plasma membrane"/>
    <property type="evidence" value="ECO:0007669"/>
    <property type="project" value="UniProtKB-SubCell"/>
</dbReference>